<reference evidence="9 10" key="1">
    <citation type="journal article" date="2007" name="Nature">
        <title>Evolution of genes and genomes on the Drosophila phylogeny.</title>
        <authorList>
            <consortium name="Drosophila 12 Genomes Consortium"/>
            <person name="Clark A.G."/>
            <person name="Eisen M.B."/>
            <person name="Smith D.R."/>
            <person name="Bergman C.M."/>
            <person name="Oliver B."/>
            <person name="Markow T.A."/>
            <person name="Kaufman T.C."/>
            <person name="Kellis M."/>
            <person name="Gelbart W."/>
            <person name="Iyer V.N."/>
            <person name="Pollard D.A."/>
            <person name="Sackton T.B."/>
            <person name="Larracuente A.M."/>
            <person name="Singh N.D."/>
            <person name="Abad J.P."/>
            <person name="Abt D.N."/>
            <person name="Adryan B."/>
            <person name="Aguade M."/>
            <person name="Akashi H."/>
            <person name="Anderson W.W."/>
            <person name="Aquadro C.F."/>
            <person name="Ardell D.H."/>
            <person name="Arguello R."/>
            <person name="Artieri C.G."/>
            <person name="Barbash D.A."/>
            <person name="Barker D."/>
            <person name="Barsanti P."/>
            <person name="Batterham P."/>
            <person name="Batzoglou S."/>
            <person name="Begun D."/>
            <person name="Bhutkar A."/>
            <person name="Blanco E."/>
            <person name="Bosak S.A."/>
            <person name="Bradley R.K."/>
            <person name="Brand A.D."/>
            <person name="Brent M.R."/>
            <person name="Brooks A.N."/>
            <person name="Brown R.H."/>
            <person name="Butlin R.K."/>
            <person name="Caggese C."/>
            <person name="Calvi B.R."/>
            <person name="Bernardo de Carvalho A."/>
            <person name="Caspi A."/>
            <person name="Castrezana S."/>
            <person name="Celniker S.E."/>
            <person name="Chang J.L."/>
            <person name="Chapple C."/>
            <person name="Chatterji S."/>
            <person name="Chinwalla A."/>
            <person name="Civetta A."/>
            <person name="Clifton S.W."/>
            <person name="Comeron J.M."/>
            <person name="Costello J.C."/>
            <person name="Coyne J.A."/>
            <person name="Daub J."/>
            <person name="David R.G."/>
            <person name="Delcher A.L."/>
            <person name="Delehaunty K."/>
            <person name="Do C.B."/>
            <person name="Ebling H."/>
            <person name="Edwards K."/>
            <person name="Eickbush T."/>
            <person name="Evans J.D."/>
            <person name="Filipski A."/>
            <person name="Findeiss S."/>
            <person name="Freyhult E."/>
            <person name="Fulton L."/>
            <person name="Fulton R."/>
            <person name="Garcia A.C."/>
            <person name="Gardiner A."/>
            <person name="Garfield D.A."/>
            <person name="Garvin B.E."/>
            <person name="Gibson G."/>
            <person name="Gilbert D."/>
            <person name="Gnerre S."/>
            <person name="Godfrey J."/>
            <person name="Good R."/>
            <person name="Gotea V."/>
            <person name="Gravely B."/>
            <person name="Greenberg A.J."/>
            <person name="Griffiths-Jones S."/>
            <person name="Gross S."/>
            <person name="Guigo R."/>
            <person name="Gustafson E.A."/>
            <person name="Haerty W."/>
            <person name="Hahn M.W."/>
            <person name="Halligan D.L."/>
            <person name="Halpern A.L."/>
            <person name="Halter G.M."/>
            <person name="Han M.V."/>
            <person name="Heger A."/>
            <person name="Hillier L."/>
            <person name="Hinrichs A.S."/>
            <person name="Holmes I."/>
            <person name="Hoskins R.A."/>
            <person name="Hubisz M.J."/>
            <person name="Hultmark D."/>
            <person name="Huntley M.A."/>
            <person name="Jaffe D.B."/>
            <person name="Jagadeeshan S."/>
            <person name="Jeck W.R."/>
            <person name="Johnson J."/>
            <person name="Jones C.D."/>
            <person name="Jordan W.C."/>
            <person name="Karpen G.H."/>
            <person name="Kataoka E."/>
            <person name="Keightley P.D."/>
            <person name="Kheradpour P."/>
            <person name="Kirkness E.F."/>
            <person name="Koerich L.B."/>
            <person name="Kristiansen K."/>
            <person name="Kudrna D."/>
            <person name="Kulathinal R.J."/>
            <person name="Kumar S."/>
            <person name="Kwok R."/>
            <person name="Lander E."/>
            <person name="Langley C.H."/>
            <person name="Lapoint R."/>
            <person name="Lazzaro B.P."/>
            <person name="Lee S.J."/>
            <person name="Levesque L."/>
            <person name="Li R."/>
            <person name="Lin C.F."/>
            <person name="Lin M.F."/>
            <person name="Lindblad-Toh K."/>
            <person name="Llopart A."/>
            <person name="Long M."/>
            <person name="Low L."/>
            <person name="Lozovsky E."/>
            <person name="Lu J."/>
            <person name="Luo M."/>
            <person name="Machado C.A."/>
            <person name="Makalowski W."/>
            <person name="Marzo M."/>
            <person name="Matsuda M."/>
            <person name="Matzkin L."/>
            <person name="McAllister B."/>
            <person name="McBride C.S."/>
            <person name="McKernan B."/>
            <person name="McKernan K."/>
            <person name="Mendez-Lago M."/>
            <person name="Minx P."/>
            <person name="Mollenhauer M.U."/>
            <person name="Montooth K."/>
            <person name="Mount S.M."/>
            <person name="Mu X."/>
            <person name="Myers E."/>
            <person name="Negre B."/>
            <person name="Newfeld S."/>
            <person name="Nielsen R."/>
            <person name="Noor M.A."/>
            <person name="O'Grady P."/>
            <person name="Pachter L."/>
            <person name="Papaceit M."/>
            <person name="Parisi M.J."/>
            <person name="Parisi M."/>
            <person name="Parts L."/>
            <person name="Pedersen J.S."/>
            <person name="Pesole G."/>
            <person name="Phillippy A.M."/>
            <person name="Ponting C.P."/>
            <person name="Pop M."/>
            <person name="Porcelli D."/>
            <person name="Powell J.R."/>
            <person name="Prohaska S."/>
            <person name="Pruitt K."/>
            <person name="Puig M."/>
            <person name="Quesneville H."/>
            <person name="Ram K.R."/>
            <person name="Rand D."/>
            <person name="Rasmussen M.D."/>
            <person name="Reed L.K."/>
            <person name="Reenan R."/>
            <person name="Reily A."/>
            <person name="Remington K.A."/>
            <person name="Rieger T.T."/>
            <person name="Ritchie M.G."/>
            <person name="Robin C."/>
            <person name="Rogers Y.H."/>
            <person name="Rohde C."/>
            <person name="Rozas J."/>
            <person name="Rubenfield M.J."/>
            <person name="Ruiz A."/>
            <person name="Russo S."/>
            <person name="Salzberg S.L."/>
            <person name="Sanchez-Gracia A."/>
            <person name="Saranga D.J."/>
            <person name="Sato H."/>
            <person name="Schaeffer S.W."/>
            <person name="Schatz M.C."/>
            <person name="Schlenke T."/>
            <person name="Schwartz R."/>
            <person name="Segarra C."/>
            <person name="Singh R.S."/>
            <person name="Sirot L."/>
            <person name="Sirota M."/>
            <person name="Sisneros N.B."/>
            <person name="Smith C.D."/>
            <person name="Smith T.F."/>
            <person name="Spieth J."/>
            <person name="Stage D.E."/>
            <person name="Stark A."/>
            <person name="Stephan W."/>
            <person name="Strausberg R.L."/>
            <person name="Strempel S."/>
            <person name="Sturgill D."/>
            <person name="Sutton G."/>
            <person name="Sutton G.G."/>
            <person name="Tao W."/>
            <person name="Teichmann S."/>
            <person name="Tobari Y.N."/>
            <person name="Tomimura Y."/>
            <person name="Tsolas J.M."/>
            <person name="Valente V.L."/>
            <person name="Venter E."/>
            <person name="Venter J.C."/>
            <person name="Vicario S."/>
            <person name="Vieira F.G."/>
            <person name="Vilella A.J."/>
            <person name="Villasante A."/>
            <person name="Walenz B."/>
            <person name="Wang J."/>
            <person name="Wasserman M."/>
            <person name="Watts T."/>
            <person name="Wilson D."/>
            <person name="Wilson R.K."/>
            <person name="Wing R.A."/>
            <person name="Wolfner M.F."/>
            <person name="Wong A."/>
            <person name="Wong G.K."/>
            <person name="Wu C.I."/>
            <person name="Wu G."/>
            <person name="Yamamoto D."/>
            <person name="Yang H.P."/>
            <person name="Yang S.P."/>
            <person name="Yorke J.A."/>
            <person name="Yoshida K."/>
            <person name="Zdobnov E."/>
            <person name="Zhang P."/>
            <person name="Zhang Y."/>
            <person name="Zimin A.V."/>
            <person name="Baldwin J."/>
            <person name="Abdouelleil A."/>
            <person name="Abdulkadir J."/>
            <person name="Abebe A."/>
            <person name="Abera B."/>
            <person name="Abreu J."/>
            <person name="Acer S.C."/>
            <person name="Aftuck L."/>
            <person name="Alexander A."/>
            <person name="An P."/>
            <person name="Anderson E."/>
            <person name="Anderson S."/>
            <person name="Arachi H."/>
            <person name="Azer M."/>
            <person name="Bachantsang P."/>
            <person name="Barry A."/>
            <person name="Bayul T."/>
            <person name="Berlin A."/>
            <person name="Bessette D."/>
            <person name="Bloom T."/>
            <person name="Blye J."/>
            <person name="Boguslavskiy L."/>
            <person name="Bonnet C."/>
            <person name="Boukhgalter B."/>
            <person name="Bourzgui I."/>
            <person name="Brown A."/>
            <person name="Cahill P."/>
            <person name="Channer S."/>
            <person name="Cheshatsang Y."/>
            <person name="Chuda L."/>
            <person name="Citroen M."/>
            <person name="Collymore A."/>
            <person name="Cooke P."/>
            <person name="Costello M."/>
            <person name="D'Aco K."/>
            <person name="Daza R."/>
            <person name="De Haan G."/>
            <person name="DeGray S."/>
            <person name="DeMaso C."/>
            <person name="Dhargay N."/>
            <person name="Dooley K."/>
            <person name="Dooley E."/>
            <person name="Doricent M."/>
            <person name="Dorje P."/>
            <person name="Dorjee K."/>
            <person name="Dupes A."/>
            <person name="Elong R."/>
            <person name="Falk J."/>
            <person name="Farina A."/>
            <person name="Faro S."/>
            <person name="Ferguson D."/>
            <person name="Fisher S."/>
            <person name="Foley C.D."/>
            <person name="Franke A."/>
            <person name="Friedrich D."/>
            <person name="Gadbois L."/>
            <person name="Gearin G."/>
            <person name="Gearin C.R."/>
            <person name="Giannoukos G."/>
            <person name="Goode T."/>
            <person name="Graham J."/>
            <person name="Grandbois E."/>
            <person name="Grewal S."/>
            <person name="Gyaltsen K."/>
            <person name="Hafez N."/>
            <person name="Hagos B."/>
            <person name="Hall J."/>
            <person name="Henson C."/>
            <person name="Hollinger A."/>
            <person name="Honan T."/>
            <person name="Huard M.D."/>
            <person name="Hughes L."/>
            <person name="Hurhula B."/>
            <person name="Husby M.E."/>
            <person name="Kamat A."/>
            <person name="Kanga B."/>
            <person name="Kashin S."/>
            <person name="Khazanovich D."/>
            <person name="Kisner P."/>
            <person name="Lance K."/>
            <person name="Lara M."/>
            <person name="Lee W."/>
            <person name="Lennon N."/>
            <person name="Letendre F."/>
            <person name="LeVine R."/>
            <person name="Lipovsky A."/>
            <person name="Liu X."/>
            <person name="Liu J."/>
            <person name="Liu S."/>
            <person name="Lokyitsang T."/>
            <person name="Lokyitsang Y."/>
            <person name="Lubonja R."/>
            <person name="Lui A."/>
            <person name="MacDonald P."/>
            <person name="Magnisalis V."/>
            <person name="Maru K."/>
            <person name="Matthews C."/>
            <person name="McCusker W."/>
            <person name="McDonough S."/>
            <person name="Mehta T."/>
            <person name="Meldrim J."/>
            <person name="Meneus L."/>
            <person name="Mihai O."/>
            <person name="Mihalev A."/>
            <person name="Mihova T."/>
            <person name="Mittelman R."/>
            <person name="Mlenga V."/>
            <person name="Montmayeur A."/>
            <person name="Mulrain L."/>
            <person name="Navidi A."/>
            <person name="Naylor J."/>
            <person name="Negash T."/>
            <person name="Nguyen T."/>
            <person name="Nguyen N."/>
            <person name="Nicol R."/>
            <person name="Norbu C."/>
            <person name="Norbu N."/>
            <person name="Novod N."/>
            <person name="O'Neill B."/>
            <person name="Osman S."/>
            <person name="Markiewicz E."/>
            <person name="Oyono O.L."/>
            <person name="Patti C."/>
            <person name="Phunkhang P."/>
            <person name="Pierre F."/>
            <person name="Priest M."/>
            <person name="Raghuraman S."/>
            <person name="Rege F."/>
            <person name="Reyes R."/>
            <person name="Rise C."/>
            <person name="Rogov P."/>
            <person name="Ross K."/>
            <person name="Ryan E."/>
            <person name="Settipalli S."/>
            <person name="Shea T."/>
            <person name="Sherpa N."/>
            <person name="Shi L."/>
            <person name="Shih D."/>
            <person name="Sparrow T."/>
            <person name="Spaulding J."/>
            <person name="Stalker J."/>
            <person name="Stange-Thomann N."/>
            <person name="Stavropoulos S."/>
            <person name="Stone C."/>
            <person name="Strader C."/>
            <person name="Tesfaye S."/>
            <person name="Thomson T."/>
            <person name="Thoulutsang Y."/>
            <person name="Thoulutsang D."/>
            <person name="Topham K."/>
            <person name="Topping I."/>
            <person name="Tsamla T."/>
            <person name="Vassiliev H."/>
            <person name="Vo A."/>
            <person name="Wangchuk T."/>
            <person name="Wangdi T."/>
            <person name="Weiand M."/>
            <person name="Wilkinson J."/>
            <person name="Wilson A."/>
            <person name="Yadav S."/>
            <person name="Young G."/>
            <person name="Yu Q."/>
            <person name="Zembek L."/>
            <person name="Zhong D."/>
            <person name="Zimmer A."/>
            <person name="Zwirko Z."/>
            <person name="Jaffe D.B."/>
            <person name="Alvarez P."/>
            <person name="Brockman W."/>
            <person name="Butler J."/>
            <person name="Chin C."/>
            <person name="Gnerre S."/>
            <person name="Grabherr M."/>
            <person name="Kleber M."/>
            <person name="Mauceli E."/>
            <person name="MacCallum I."/>
        </authorList>
    </citation>
    <scope>NUCLEOTIDE SEQUENCE [LARGE SCALE GENOMIC DNA]</scope>
    <source>
        <strain evidence="10">Tucson 15010-1051.87</strain>
    </source>
</reference>
<dbReference type="PANTHER" id="PTHR15889:SF2">
    <property type="entry name" value="LARGE RIBOSOMAL SUBUNIT PROTEIN ML37"/>
    <property type="match status" value="1"/>
</dbReference>
<sequence length="409" mass="46437">MRLTNKLYAQHIGWHFKKHWQVQGRRVPKETGAAAELLKMGIQLKTPEEVLNPPREFQSVDIVGAVRKPISEDQSHPNWHSTACHLFGNNNVLLGGLPQAQVLTNTIEINSFPQNIEDALRSGQHSKAVDRNVQNAIFSSHLLDAQQVKLPKRRLIDRPAYILPRLYGVSHERRNRLVINKLIFEIEKLCGRSVTVSRKLTDDVKFQTSLTKDNDLLAFTIGGDKLISSTRALDAVKGKFNGELPDLYPVKCTVSMQKQHIYTEKNFYPIRAEVSCSHPHTIITFFDKTIVNNVHGADVTKSQFYGRTMLKAFIAAVARAKQLYGGSAKGDLQKPIVVQCVQTDGKVFHFGVFQLNTLNLNSDSTTKNYWFHRQSVELFTECCYTSGRPHIEGFNSEPFYILNAFYHNF</sequence>
<dbReference type="InterPro" id="IPR052482">
    <property type="entry name" value="mtLSU_mL37"/>
</dbReference>
<evidence type="ECO:0000256" key="1">
    <source>
        <dbReference type="ARBA" id="ARBA00004173"/>
    </source>
</evidence>
<keyword evidence="2" id="KW-0809">Transit peptide</keyword>
<dbReference type="EMBL" id="CH940652">
    <property type="protein sequence ID" value="KRF78588.1"/>
    <property type="molecule type" value="Genomic_DNA"/>
</dbReference>
<keyword evidence="5" id="KW-0687">Ribonucleoprotein</keyword>
<dbReference type="Pfam" id="PF07147">
    <property type="entry name" value="PDCD9"/>
    <property type="match status" value="1"/>
</dbReference>
<gene>
    <name evidence="9" type="primary">Dvir\GJ26035</name>
    <name evidence="9" type="ORF">Dvir_GJ26035</name>
</gene>
<comment type="similarity">
    <text evidence="6">Belongs to the mitochondrion-specific ribosomal protein mL37 family.</text>
</comment>
<dbReference type="OrthoDB" id="5835618at2759"/>
<dbReference type="GO" id="GO:0005840">
    <property type="term" value="C:ribosome"/>
    <property type="evidence" value="ECO:0007669"/>
    <property type="project" value="UniProtKB-KW"/>
</dbReference>
<evidence type="ECO:0000256" key="4">
    <source>
        <dbReference type="ARBA" id="ARBA00023128"/>
    </source>
</evidence>
<dbReference type="Proteomes" id="UP000008792">
    <property type="component" value="Unassembled WGS sequence"/>
</dbReference>
<evidence type="ECO:0000256" key="7">
    <source>
        <dbReference type="ARBA" id="ARBA00039442"/>
    </source>
</evidence>
<dbReference type="PANTHER" id="PTHR15889">
    <property type="entry name" value="MITOCHONDRIAL RIBOSOMAL PROTEIN L37"/>
    <property type="match status" value="1"/>
</dbReference>
<evidence type="ECO:0000256" key="5">
    <source>
        <dbReference type="ARBA" id="ARBA00023274"/>
    </source>
</evidence>
<evidence type="ECO:0000313" key="9">
    <source>
        <dbReference type="EMBL" id="KRF78588.1"/>
    </source>
</evidence>
<dbReference type="KEGG" id="dvi:26530805"/>
<dbReference type="GO" id="GO:0003735">
    <property type="term" value="F:structural constituent of ribosome"/>
    <property type="evidence" value="ECO:0007669"/>
    <property type="project" value="InterPro"/>
</dbReference>
<dbReference type="SMR" id="A0A0Q9W0D4"/>
<dbReference type="GO" id="GO:1990904">
    <property type="term" value="C:ribonucleoprotein complex"/>
    <property type="evidence" value="ECO:0007669"/>
    <property type="project" value="UniProtKB-KW"/>
</dbReference>
<dbReference type="eggNOG" id="ENOG502QQAQ">
    <property type="taxonomic scope" value="Eukaryota"/>
</dbReference>
<dbReference type="STRING" id="7244.A0A0Q9W0D4"/>
<organism evidence="9 10">
    <name type="scientific">Drosophila virilis</name>
    <name type="common">Fruit fly</name>
    <dbReference type="NCBI Taxonomy" id="7244"/>
    <lineage>
        <taxon>Eukaryota</taxon>
        <taxon>Metazoa</taxon>
        <taxon>Ecdysozoa</taxon>
        <taxon>Arthropoda</taxon>
        <taxon>Hexapoda</taxon>
        <taxon>Insecta</taxon>
        <taxon>Pterygota</taxon>
        <taxon>Neoptera</taxon>
        <taxon>Endopterygota</taxon>
        <taxon>Diptera</taxon>
        <taxon>Brachycera</taxon>
        <taxon>Muscomorpha</taxon>
        <taxon>Ephydroidea</taxon>
        <taxon>Drosophilidae</taxon>
        <taxon>Drosophila</taxon>
    </lineage>
</organism>
<dbReference type="InParanoid" id="A0A0Q9W0D4"/>
<comment type="subcellular location">
    <subcellularLocation>
        <location evidence="1">Mitochondrion</location>
    </subcellularLocation>
</comment>
<evidence type="ECO:0000256" key="3">
    <source>
        <dbReference type="ARBA" id="ARBA00022980"/>
    </source>
</evidence>
<evidence type="ECO:0000256" key="6">
    <source>
        <dbReference type="ARBA" id="ARBA00037985"/>
    </source>
</evidence>
<dbReference type="FunCoup" id="A0A0Q9W0D4">
    <property type="interactions" value="678"/>
</dbReference>
<protein>
    <recommendedName>
        <fullName evidence="7">Large ribosomal subunit protein mL37</fullName>
    </recommendedName>
    <alternativeName>
        <fullName evidence="8">39S ribosomal protein L37, mitochondrial</fullName>
    </alternativeName>
</protein>
<dbReference type="InterPro" id="IPR010793">
    <property type="entry name" value="Ribosomal_mL37/mL65"/>
</dbReference>
<dbReference type="GO" id="GO:0005739">
    <property type="term" value="C:mitochondrion"/>
    <property type="evidence" value="ECO:0007669"/>
    <property type="project" value="UniProtKB-SubCell"/>
</dbReference>
<keyword evidence="3" id="KW-0689">Ribosomal protein</keyword>
<evidence type="ECO:0000256" key="2">
    <source>
        <dbReference type="ARBA" id="ARBA00022946"/>
    </source>
</evidence>
<dbReference type="AlphaFoldDB" id="A0A0Q9W0D4"/>
<name>A0A0Q9W0D4_DROVI</name>
<proteinExistence type="inferred from homology"/>
<accession>A0A0Q9W0D4</accession>
<keyword evidence="4" id="KW-0496">Mitochondrion</keyword>
<keyword evidence="10" id="KW-1185">Reference proteome</keyword>
<evidence type="ECO:0000313" key="10">
    <source>
        <dbReference type="Proteomes" id="UP000008792"/>
    </source>
</evidence>
<dbReference type="GO" id="GO:0006412">
    <property type="term" value="P:translation"/>
    <property type="evidence" value="ECO:0007669"/>
    <property type="project" value="InterPro"/>
</dbReference>
<evidence type="ECO:0000256" key="8">
    <source>
        <dbReference type="ARBA" id="ARBA00041617"/>
    </source>
</evidence>